<dbReference type="RefSeq" id="WP_144871669.1">
    <property type="nucleotide sequence ID" value="NZ_LR213948.1"/>
</dbReference>
<dbReference type="InterPro" id="IPR003646">
    <property type="entry name" value="SH3-like_bac-type"/>
</dbReference>
<dbReference type="SUPFAM" id="SSF53187">
    <property type="entry name" value="Zn-dependent exopeptidases"/>
    <property type="match status" value="1"/>
</dbReference>
<evidence type="ECO:0000313" key="6">
    <source>
        <dbReference type="Proteomes" id="UP000320055"/>
    </source>
</evidence>
<evidence type="ECO:0000259" key="4">
    <source>
        <dbReference type="SMART" id="SM00646"/>
    </source>
</evidence>
<dbReference type="Pfam" id="PF01520">
    <property type="entry name" value="Amidase_3"/>
    <property type="match status" value="1"/>
</dbReference>
<evidence type="ECO:0000313" key="5">
    <source>
        <dbReference type="EMBL" id="VEP13381.1"/>
    </source>
</evidence>
<reference evidence="5 6" key="1">
    <citation type="submission" date="2019-01" db="EMBL/GenBank/DDBJ databases">
        <authorList>
            <person name="Brito A."/>
        </authorList>
    </citation>
    <scope>NUCLEOTIDE SEQUENCE [LARGE SCALE GENOMIC DNA]</scope>
    <source>
        <strain evidence="5">1</strain>
    </source>
</reference>
<dbReference type="GO" id="GO:0071555">
    <property type="term" value="P:cell wall organization"/>
    <property type="evidence" value="ECO:0007669"/>
    <property type="project" value="UniProtKB-KW"/>
</dbReference>
<protein>
    <submittedName>
        <fullName evidence="5">N-acetylmuramoyl-L-alanine amidase</fullName>
    </submittedName>
</protein>
<dbReference type="CDD" id="cd02696">
    <property type="entry name" value="MurNAc-LAA"/>
    <property type="match status" value="1"/>
</dbReference>
<dbReference type="SMART" id="SM00287">
    <property type="entry name" value="SH3b"/>
    <property type="match status" value="1"/>
</dbReference>
<dbReference type="GO" id="GO:0009253">
    <property type="term" value="P:peptidoglycan catabolic process"/>
    <property type="evidence" value="ECO:0007669"/>
    <property type="project" value="InterPro"/>
</dbReference>
<dbReference type="Gene3D" id="2.30.30.40">
    <property type="entry name" value="SH3 Domains"/>
    <property type="match status" value="1"/>
</dbReference>
<dbReference type="Gene3D" id="3.40.630.40">
    <property type="entry name" value="Zn-dependent exopeptidases"/>
    <property type="match status" value="1"/>
</dbReference>
<keyword evidence="2" id="KW-0961">Cell wall biogenesis/degradation</keyword>
<dbReference type="InterPro" id="IPR002508">
    <property type="entry name" value="MurNAc-LAA_cat"/>
</dbReference>
<dbReference type="SMART" id="SM00646">
    <property type="entry name" value="Ami_3"/>
    <property type="match status" value="1"/>
</dbReference>
<dbReference type="GO" id="GO:0030288">
    <property type="term" value="C:outer membrane-bounded periplasmic space"/>
    <property type="evidence" value="ECO:0007669"/>
    <property type="project" value="TreeGrafter"/>
</dbReference>
<keyword evidence="6" id="KW-1185">Reference proteome</keyword>
<dbReference type="GO" id="GO:0008745">
    <property type="term" value="F:N-acetylmuramoyl-L-alanine amidase activity"/>
    <property type="evidence" value="ECO:0007669"/>
    <property type="project" value="InterPro"/>
</dbReference>
<dbReference type="Gene3D" id="2.60.40.10">
    <property type="entry name" value="Immunoglobulins"/>
    <property type="match status" value="1"/>
</dbReference>
<dbReference type="Proteomes" id="UP000320055">
    <property type="component" value="Unassembled WGS sequence"/>
</dbReference>
<keyword evidence="1" id="KW-0378">Hydrolase</keyword>
<name>A0A563VPQ3_9CYAN</name>
<organism evidence="5 6">
    <name type="scientific">Hyella patelloides LEGE 07179</name>
    <dbReference type="NCBI Taxonomy" id="945734"/>
    <lineage>
        <taxon>Bacteria</taxon>
        <taxon>Bacillati</taxon>
        <taxon>Cyanobacteriota</taxon>
        <taxon>Cyanophyceae</taxon>
        <taxon>Pleurocapsales</taxon>
        <taxon>Hyellaceae</taxon>
        <taxon>Hyella</taxon>
    </lineage>
</organism>
<dbReference type="PANTHER" id="PTHR30404">
    <property type="entry name" value="N-ACETYLMURAMOYL-L-ALANINE AMIDASE"/>
    <property type="match status" value="1"/>
</dbReference>
<feature type="domain" description="MurNAc-LAA" evidence="4">
    <location>
        <begin position="471"/>
        <end position="583"/>
    </location>
</feature>
<dbReference type="InterPro" id="IPR013783">
    <property type="entry name" value="Ig-like_fold"/>
</dbReference>
<feature type="domain" description="SH3b" evidence="3">
    <location>
        <begin position="231"/>
        <end position="288"/>
    </location>
</feature>
<evidence type="ECO:0000256" key="2">
    <source>
        <dbReference type="ARBA" id="ARBA00023316"/>
    </source>
</evidence>
<dbReference type="OrthoDB" id="9772024at2"/>
<dbReference type="EMBL" id="CAACVJ010000110">
    <property type="protein sequence ID" value="VEP13381.1"/>
    <property type="molecule type" value="Genomic_DNA"/>
</dbReference>
<dbReference type="InterPro" id="IPR050695">
    <property type="entry name" value="N-acetylmuramoyl_amidase_3"/>
</dbReference>
<dbReference type="PANTHER" id="PTHR30404:SF0">
    <property type="entry name" value="N-ACETYLMURAMOYL-L-ALANINE AMIDASE AMIC"/>
    <property type="match status" value="1"/>
</dbReference>
<accession>A0A563VPQ3</accession>
<evidence type="ECO:0000259" key="3">
    <source>
        <dbReference type="SMART" id="SM00287"/>
    </source>
</evidence>
<gene>
    <name evidence="5" type="ORF">H1P_1980007</name>
</gene>
<evidence type="ECO:0000256" key="1">
    <source>
        <dbReference type="ARBA" id="ARBA00022801"/>
    </source>
</evidence>
<proteinExistence type="predicted"/>
<sequence length="590" mass="64990">MKNIIQVTFIASLILSGIVGHSLVAKAQQSLSVVYPPQDHQTTSEQIFLIGTASPEEAVLVNGESIKRSPAGHFAPSFPLELGENTFQLRHNNQDLEITVTRVSNEPTIPTEVAFAENSLTPAVNIIKLPGETICFSAVAPPEAQVSVNLPGVTIPLLAETESVTLPPNSGVLVGENTPNSSVSTGKYRGCHQFERVGNFGKPNFEVSLKEESFTQQGEGEIKIAAANSLEVVEVIEDGGIARTGASTNYSRLTPLPKGTRARVTGKEGEWLRLDYGAWIKAEETQPLPSNTPTDSLIRSVTSRQLEQETEIIFPLQAPVPVGIQQSDESITLTLYNTTAQTDTIRLDDNPLIKRLDWQQVTPREIAYTFQLKTDRQWGYNLRYEGTTLIFTLRHPPQVSIKSQLPLEGIKILLDPGHGGAEAGAKGSTGYPEKEINLVISQLLETELTRLGATVYLTRETDIDLGLQERIDMINEIKPDLAFSIHYNALPDNGDAENTQGISTFWYHPQAHDLAISLQDYLVTTLDRPSYGVFWNNLALTRPHIAPTILLELGFMINPWEFEWITDTNEQQKLVKAIAGGIVKWVQDEG</sequence>
<dbReference type="AlphaFoldDB" id="A0A563VPQ3"/>